<evidence type="ECO:0000256" key="2">
    <source>
        <dbReference type="SAM" id="MobiDB-lite"/>
    </source>
</evidence>
<proteinExistence type="predicted"/>
<dbReference type="AlphaFoldDB" id="A0A7W7Y935"/>
<feature type="region of interest" description="Disordered" evidence="2">
    <location>
        <begin position="215"/>
        <end position="234"/>
    </location>
</feature>
<feature type="region of interest" description="Disordered" evidence="2">
    <location>
        <begin position="131"/>
        <end position="164"/>
    </location>
</feature>
<keyword evidence="4" id="KW-0255">Endonuclease</keyword>
<dbReference type="Gene3D" id="1.10.150.20">
    <property type="entry name" value="5' to 3' exonuclease, C-terminal subdomain"/>
    <property type="match status" value="1"/>
</dbReference>
<comment type="caution">
    <text evidence="4">The sequence shown here is derived from an EMBL/GenBank/DDBJ whole genome shotgun (WGS) entry which is preliminary data.</text>
</comment>
<keyword evidence="1" id="KW-0175">Coiled coil</keyword>
<dbReference type="GO" id="GO:0004519">
    <property type="term" value="F:endonuclease activity"/>
    <property type="evidence" value="ECO:0007669"/>
    <property type="project" value="UniProtKB-KW"/>
</dbReference>
<keyword evidence="4" id="KW-0540">Nuclease</keyword>
<accession>A0A7W7Y935</accession>
<organism evidence="4 5">
    <name type="scientific">Prosthecobacter vanneervenii</name>
    <dbReference type="NCBI Taxonomy" id="48466"/>
    <lineage>
        <taxon>Bacteria</taxon>
        <taxon>Pseudomonadati</taxon>
        <taxon>Verrucomicrobiota</taxon>
        <taxon>Verrucomicrobiia</taxon>
        <taxon>Verrucomicrobiales</taxon>
        <taxon>Verrucomicrobiaceae</taxon>
        <taxon>Prosthecobacter</taxon>
    </lineage>
</organism>
<gene>
    <name evidence="4" type="ORF">HNQ65_001412</name>
</gene>
<feature type="compositionally biased region" description="Low complexity" evidence="2">
    <location>
        <begin position="97"/>
        <end position="115"/>
    </location>
</feature>
<feature type="region of interest" description="Disordered" evidence="2">
    <location>
        <begin position="93"/>
        <end position="115"/>
    </location>
</feature>
<evidence type="ECO:0000313" key="5">
    <source>
        <dbReference type="Proteomes" id="UP000590740"/>
    </source>
</evidence>
<evidence type="ECO:0000313" key="4">
    <source>
        <dbReference type="EMBL" id="MBB5031844.1"/>
    </source>
</evidence>
<keyword evidence="3" id="KW-1133">Transmembrane helix</keyword>
<evidence type="ECO:0000256" key="3">
    <source>
        <dbReference type="SAM" id="Phobius"/>
    </source>
</evidence>
<keyword evidence="3" id="KW-0472">Membrane</keyword>
<keyword evidence="3" id="KW-0812">Transmembrane</keyword>
<dbReference type="RefSeq" id="WP_184338780.1">
    <property type="nucleotide sequence ID" value="NZ_JACHIG010000002.1"/>
</dbReference>
<name>A0A7W7Y935_9BACT</name>
<evidence type="ECO:0000256" key="1">
    <source>
        <dbReference type="SAM" id="Coils"/>
    </source>
</evidence>
<reference evidence="4 5" key="1">
    <citation type="submission" date="2020-08" db="EMBL/GenBank/DDBJ databases">
        <title>Genomic Encyclopedia of Type Strains, Phase IV (KMG-IV): sequencing the most valuable type-strain genomes for metagenomic binning, comparative biology and taxonomic classification.</title>
        <authorList>
            <person name="Goeker M."/>
        </authorList>
    </citation>
    <scope>NUCLEOTIDE SEQUENCE [LARGE SCALE GENOMIC DNA]</scope>
    <source>
        <strain evidence="4 5">DSM 12252</strain>
    </source>
</reference>
<feature type="coiled-coil region" evidence="1">
    <location>
        <begin position="50"/>
        <end position="77"/>
    </location>
</feature>
<dbReference type="Proteomes" id="UP000590740">
    <property type="component" value="Unassembled WGS sequence"/>
</dbReference>
<keyword evidence="5" id="KW-1185">Reference proteome</keyword>
<keyword evidence="4" id="KW-0378">Hydrolase</keyword>
<protein>
    <submittedName>
        <fullName evidence="4">Putative flap endonuclease-1-like 5' DNA nuclease</fullName>
    </submittedName>
</protein>
<feature type="transmembrane region" description="Helical" evidence="3">
    <location>
        <begin position="20"/>
        <end position="43"/>
    </location>
</feature>
<dbReference type="EMBL" id="JACHIG010000002">
    <property type="protein sequence ID" value="MBB5031844.1"/>
    <property type="molecule type" value="Genomic_DNA"/>
</dbReference>
<sequence length="320" mass="34795">MKFDFESLTAEPLIYMLMHSGIFVCVLGGIFFIVGLLFGYATWGRYKRQTRALLKEAEAMKGEIADLKRKIADHTVKSGQVIAMATETIHMPKKEAAAASAPQAAPSAPLAPPSLVESPAPAKVNLIRPKTALKPEPPATVEDSTVAADASSSEGPAKANPWVVSQPKEKDISPLAAIIATHPHAQGQTAPAETNAIAILSELSVAPLPEIEIHAEPEIARQEPQTQTEPEIKPEEDPMLGLIYKTRPEKVDDLTKLQGIAQVLQQRLNEYGVYTYAQIAAWNEENIREFSSKLAFKDRIQREHWVEQAAKLAAGGKKAA</sequence>